<keyword evidence="4" id="KW-0723">Serine/threonine-protein kinase</keyword>
<dbReference type="Gene3D" id="1.10.510.10">
    <property type="entry name" value="Transferase(Phosphotransferase) domain 1"/>
    <property type="match status" value="1"/>
</dbReference>
<keyword evidence="2 3" id="KW-0067">ATP-binding</keyword>
<dbReference type="Pfam" id="PF00069">
    <property type="entry name" value="Pkinase"/>
    <property type="match status" value="1"/>
</dbReference>
<evidence type="ECO:0000313" key="7">
    <source>
        <dbReference type="Proteomes" id="UP000053447"/>
    </source>
</evidence>
<comment type="caution">
    <text evidence="6">The sequence shown here is derived from an EMBL/GenBank/DDBJ whole genome shotgun (WGS) entry which is preliminary data.</text>
</comment>
<accession>A0A0W4ZIQ2</accession>
<dbReference type="PROSITE" id="PS00107">
    <property type="entry name" value="PROTEIN_KINASE_ATP"/>
    <property type="match status" value="1"/>
</dbReference>
<dbReference type="GO" id="GO:0005516">
    <property type="term" value="F:calmodulin binding"/>
    <property type="evidence" value="ECO:0007669"/>
    <property type="project" value="TreeGrafter"/>
</dbReference>
<dbReference type="InterPro" id="IPR000719">
    <property type="entry name" value="Prot_kinase_dom"/>
</dbReference>
<proteinExistence type="inferred from homology"/>
<dbReference type="SUPFAM" id="SSF56112">
    <property type="entry name" value="Protein kinase-like (PK-like)"/>
    <property type="match status" value="1"/>
</dbReference>
<dbReference type="RefSeq" id="XP_018228800.1">
    <property type="nucleotide sequence ID" value="XM_018374920.1"/>
</dbReference>
<feature type="domain" description="Protein kinase" evidence="5">
    <location>
        <begin position="75"/>
        <end position="367"/>
    </location>
</feature>
<dbReference type="EMBL" id="LFWA01000012">
    <property type="protein sequence ID" value="KTW28238.1"/>
    <property type="molecule type" value="Genomic_DNA"/>
</dbReference>
<dbReference type="VEuPathDB" id="FungiDB:T551_02657"/>
<dbReference type="PROSITE" id="PS00108">
    <property type="entry name" value="PROTEIN_KINASE_ST"/>
    <property type="match status" value="1"/>
</dbReference>
<evidence type="ECO:0000256" key="3">
    <source>
        <dbReference type="PROSITE-ProRule" id="PRU10141"/>
    </source>
</evidence>
<evidence type="ECO:0000313" key="6">
    <source>
        <dbReference type="EMBL" id="KTW28238.1"/>
    </source>
</evidence>
<dbReference type="InterPro" id="IPR008271">
    <property type="entry name" value="Ser/Thr_kinase_AS"/>
</dbReference>
<keyword evidence="4" id="KW-0418">Kinase</keyword>
<dbReference type="GO" id="GO:0004683">
    <property type="term" value="F:calcium/calmodulin-dependent protein kinase activity"/>
    <property type="evidence" value="ECO:0007669"/>
    <property type="project" value="TreeGrafter"/>
</dbReference>
<dbReference type="GeneID" id="28941175"/>
<dbReference type="STRING" id="1408657.A0A0W4ZIQ2"/>
<dbReference type="PROSITE" id="PS50011">
    <property type="entry name" value="PROTEIN_KINASE_DOM"/>
    <property type="match status" value="1"/>
</dbReference>
<evidence type="ECO:0000256" key="2">
    <source>
        <dbReference type="ARBA" id="ARBA00022840"/>
    </source>
</evidence>
<dbReference type="InterPro" id="IPR011009">
    <property type="entry name" value="Kinase-like_dom_sf"/>
</dbReference>
<dbReference type="CDD" id="cd14008">
    <property type="entry name" value="STKc_LKB1_CaMKK"/>
    <property type="match status" value="1"/>
</dbReference>
<name>A0A0W4ZIQ2_PNEJ7</name>
<comment type="similarity">
    <text evidence="4">Belongs to the protein kinase superfamily.</text>
</comment>
<dbReference type="Gene3D" id="3.30.200.20">
    <property type="entry name" value="Phosphorylase Kinase, domain 1"/>
    <property type="match status" value="1"/>
</dbReference>
<dbReference type="InterPro" id="IPR017441">
    <property type="entry name" value="Protein_kinase_ATP_BS"/>
</dbReference>
<gene>
    <name evidence="6" type="ORF">T551_02657</name>
</gene>
<evidence type="ECO:0000256" key="1">
    <source>
        <dbReference type="ARBA" id="ARBA00022741"/>
    </source>
</evidence>
<evidence type="ECO:0000256" key="4">
    <source>
        <dbReference type="RuleBase" id="RU000304"/>
    </source>
</evidence>
<keyword evidence="4" id="KW-0808">Transferase</keyword>
<keyword evidence="1 3" id="KW-0547">Nucleotide-binding</keyword>
<organism evidence="6 7">
    <name type="scientific">Pneumocystis jirovecii (strain RU7)</name>
    <name type="common">Human pneumocystis pneumonia agent</name>
    <dbReference type="NCBI Taxonomy" id="1408657"/>
    <lineage>
        <taxon>Eukaryota</taxon>
        <taxon>Fungi</taxon>
        <taxon>Dikarya</taxon>
        <taxon>Ascomycota</taxon>
        <taxon>Taphrinomycotina</taxon>
        <taxon>Pneumocystomycetes</taxon>
        <taxon>Pneumocystaceae</taxon>
        <taxon>Pneumocystis</taxon>
    </lineage>
</organism>
<dbReference type="GO" id="GO:0005524">
    <property type="term" value="F:ATP binding"/>
    <property type="evidence" value="ECO:0007669"/>
    <property type="project" value="UniProtKB-UniRule"/>
</dbReference>
<dbReference type="PANTHER" id="PTHR24346:SF77">
    <property type="entry name" value="SERINE THREONINE PROTEIN KINASE"/>
    <property type="match status" value="1"/>
</dbReference>
<protein>
    <recommendedName>
        <fullName evidence="5">Protein kinase domain-containing protein</fullName>
    </recommendedName>
</protein>
<dbReference type="FunFam" id="1.10.510.10:FF:000571">
    <property type="entry name" value="Maternal embryonic leucine zipper kinase"/>
    <property type="match status" value="1"/>
</dbReference>
<keyword evidence="7" id="KW-1185">Reference proteome</keyword>
<dbReference type="GO" id="GO:0005737">
    <property type="term" value="C:cytoplasm"/>
    <property type="evidence" value="ECO:0007669"/>
    <property type="project" value="TreeGrafter"/>
</dbReference>
<dbReference type="AlphaFoldDB" id="A0A0W4ZIQ2"/>
<dbReference type="eggNOG" id="KOG0585">
    <property type="taxonomic scope" value="Eukaryota"/>
</dbReference>
<feature type="binding site" evidence="3">
    <location>
        <position position="104"/>
    </location>
    <ligand>
        <name>ATP</name>
        <dbReference type="ChEBI" id="CHEBI:30616"/>
    </ligand>
</feature>
<evidence type="ECO:0000259" key="5">
    <source>
        <dbReference type="PROSITE" id="PS50011"/>
    </source>
</evidence>
<dbReference type="GO" id="GO:0035556">
    <property type="term" value="P:intracellular signal transduction"/>
    <property type="evidence" value="ECO:0007669"/>
    <property type="project" value="TreeGrafter"/>
</dbReference>
<dbReference type="SMART" id="SM00220">
    <property type="entry name" value="S_TKc"/>
    <property type="match status" value="1"/>
</dbReference>
<reference evidence="7" key="1">
    <citation type="journal article" date="2016" name="Nat. Commun.">
        <title>Genome analysis of three Pneumocystis species reveals adaptation mechanisms to life exclusively in mammalian hosts.</title>
        <authorList>
            <person name="Ma L."/>
            <person name="Chen Z."/>
            <person name="Huang D.W."/>
            <person name="Kutty G."/>
            <person name="Ishihara M."/>
            <person name="Wang H."/>
            <person name="Abouelleil A."/>
            <person name="Bishop L."/>
            <person name="Davey E."/>
            <person name="Deng R."/>
            <person name="Deng X."/>
            <person name="Fan L."/>
            <person name="Fantoni G."/>
            <person name="Fitzgerald M."/>
            <person name="Gogineni E."/>
            <person name="Goldberg J.M."/>
            <person name="Handley G."/>
            <person name="Hu X."/>
            <person name="Huber C."/>
            <person name="Jiao X."/>
            <person name="Jones K."/>
            <person name="Levin J.Z."/>
            <person name="Liu Y."/>
            <person name="Macdonald P."/>
            <person name="Melnikov A."/>
            <person name="Raley C."/>
            <person name="Sassi M."/>
            <person name="Sherman B.T."/>
            <person name="Song X."/>
            <person name="Sykes S."/>
            <person name="Tran B."/>
            <person name="Walsh L."/>
            <person name="Xia Y."/>
            <person name="Yang J."/>
            <person name="Young S."/>
            <person name="Zeng Q."/>
            <person name="Zheng X."/>
            <person name="Stephens R."/>
            <person name="Nusbaum C."/>
            <person name="Birren B.W."/>
            <person name="Azadi P."/>
            <person name="Lempicki R.A."/>
            <person name="Cuomo C.A."/>
            <person name="Kovacs J.A."/>
        </authorList>
    </citation>
    <scope>NUCLEOTIDE SEQUENCE [LARGE SCALE GENOMIC DNA]</scope>
    <source>
        <strain evidence="7">RU7</strain>
    </source>
</reference>
<dbReference type="OrthoDB" id="68483at2759"/>
<dbReference type="Proteomes" id="UP000053447">
    <property type="component" value="Unassembled WGS sequence"/>
</dbReference>
<sequence length="419" mass="48188">MDEKRLYFMQSLSDICLDDNLGKKNKISSFSQPKSDPLSFKGDSGTFFHDKPHFKETLDAVTTENDDGCKMLNQYLIKQKIGKGSYGTVNWCIDTLTGKEYAIKDFSKIQLRKVHKCSRFQQPKLSSGSFLSDDFPFYRNLCNHAESDNPLYFIQKEINIMKKINHKNIVSMIEVLDDPHGDSLYMVLELCEKGVVMDMDVNNAISPYSENECRKWFRDLILGIEYLHAHGICHCDIKPENLLLSKDGTLKIADFGISKTFTGDNDSFCRIKGTPAFMAPELCVFDHVVSCKAADIWSMGITLWCLAFGYLPFNESDIMKLYDIIKTQKIVVPDHVSPELKDLFEKILEKDPEKRIKMCDLRQHDWVTLNGKDPMISYEENTMGVVHEISNKDFKMTISTIQKTINKINFVQIFKNISY</sequence>
<dbReference type="PANTHER" id="PTHR24346">
    <property type="entry name" value="MAP/MICROTUBULE AFFINITY-REGULATING KINASE"/>
    <property type="match status" value="1"/>
</dbReference>